<proteinExistence type="inferred from homology"/>
<protein>
    <recommendedName>
        <fullName evidence="2">UspA domain-containing protein</fullName>
    </recommendedName>
</protein>
<feature type="domain" description="UspA" evidence="2">
    <location>
        <begin position="170"/>
        <end position="287"/>
    </location>
</feature>
<feature type="domain" description="UspA" evidence="2">
    <location>
        <begin position="5"/>
        <end position="132"/>
    </location>
</feature>
<dbReference type="InterPro" id="IPR006015">
    <property type="entry name" value="Universal_stress_UspA"/>
</dbReference>
<sequence length="287" mass="31077">MTNMNKVIGCIDGTETSATVCEYAAWSALRMGAPLEFLHVIDRHQEVAPVSDFSGNLKVGAQDELLQQLAELDAQRSKIAQEHGRILVDAARGRAAELGVKAPEGRQRHGTLVETLGEMEDDTRLIVLGRRHVDAAAPDQPVQNHRLERVIRAIHKPILATAAHYRTPERFMIAFDGSPTGRKTVERVAASPLLVGLPVHVVTVGSGASASDALAWAKTELEARGFDVTTATRDGDAERALGDYATEHTMDLVVIGAYGHSRIRHLMIGSTTTALLRTLPVPVLVLR</sequence>
<reference evidence="3 4" key="1">
    <citation type="submission" date="2018-01" db="EMBL/GenBank/DDBJ databases">
        <authorList>
            <person name="Fu G.-Y."/>
        </authorList>
    </citation>
    <scope>NUCLEOTIDE SEQUENCE [LARGE SCALE GENOMIC DNA]</scope>
    <source>
        <strain evidence="3 4">SY39</strain>
    </source>
</reference>
<evidence type="ECO:0000256" key="1">
    <source>
        <dbReference type="ARBA" id="ARBA00008791"/>
    </source>
</evidence>
<gene>
    <name evidence="3" type="ORF">C0099_00285</name>
</gene>
<dbReference type="AlphaFoldDB" id="A0A2I6S2M3"/>
<keyword evidence="4" id="KW-1185">Reference proteome</keyword>
<dbReference type="KEGG" id="atw:C0099_00285"/>
<dbReference type="CDD" id="cd00293">
    <property type="entry name" value="USP-like"/>
    <property type="match status" value="2"/>
</dbReference>
<evidence type="ECO:0000313" key="3">
    <source>
        <dbReference type="EMBL" id="AUN93506.1"/>
    </source>
</evidence>
<dbReference type="OrthoDB" id="9804721at2"/>
<dbReference type="Pfam" id="PF00582">
    <property type="entry name" value="Usp"/>
    <property type="match status" value="2"/>
</dbReference>
<accession>A0A2I6S2M3</accession>
<evidence type="ECO:0000313" key="4">
    <source>
        <dbReference type="Proteomes" id="UP000242205"/>
    </source>
</evidence>
<dbReference type="InterPro" id="IPR006016">
    <property type="entry name" value="UspA"/>
</dbReference>
<comment type="similarity">
    <text evidence="1">Belongs to the universal stress protein A family.</text>
</comment>
<dbReference type="PANTHER" id="PTHR46268:SF6">
    <property type="entry name" value="UNIVERSAL STRESS PROTEIN UP12"/>
    <property type="match status" value="1"/>
</dbReference>
<evidence type="ECO:0000259" key="2">
    <source>
        <dbReference type="Pfam" id="PF00582"/>
    </source>
</evidence>
<dbReference type="SUPFAM" id="SSF52402">
    <property type="entry name" value="Adenine nucleotide alpha hydrolases-like"/>
    <property type="match status" value="2"/>
</dbReference>
<dbReference type="PRINTS" id="PR01438">
    <property type="entry name" value="UNVRSLSTRESS"/>
</dbReference>
<dbReference type="Proteomes" id="UP000242205">
    <property type="component" value="Chromosome"/>
</dbReference>
<dbReference type="EMBL" id="CP025682">
    <property type="protein sequence ID" value="AUN93506.1"/>
    <property type="molecule type" value="Genomic_DNA"/>
</dbReference>
<organism evidence="3 4">
    <name type="scientific">Pseudazoarcus pumilus</name>
    <dbReference type="NCBI Taxonomy" id="2067960"/>
    <lineage>
        <taxon>Bacteria</taxon>
        <taxon>Pseudomonadati</taxon>
        <taxon>Pseudomonadota</taxon>
        <taxon>Betaproteobacteria</taxon>
        <taxon>Rhodocyclales</taxon>
        <taxon>Zoogloeaceae</taxon>
        <taxon>Pseudazoarcus</taxon>
    </lineage>
</organism>
<dbReference type="PANTHER" id="PTHR46268">
    <property type="entry name" value="STRESS RESPONSE PROTEIN NHAX"/>
    <property type="match status" value="1"/>
</dbReference>
<dbReference type="Gene3D" id="3.40.50.12370">
    <property type="match status" value="1"/>
</dbReference>
<name>A0A2I6S2M3_9RHOO</name>